<dbReference type="Gene3D" id="2.40.160.20">
    <property type="match status" value="1"/>
</dbReference>
<gene>
    <name evidence="8" type="primary">ompA_2</name>
    <name evidence="8" type="ORF">NBEOAGPD_4549</name>
</gene>
<dbReference type="PANTHER" id="PTHR34001:SF3">
    <property type="entry name" value="BLL7405 PROTEIN"/>
    <property type="match status" value="1"/>
</dbReference>
<proteinExistence type="inferred from homology"/>
<dbReference type="GO" id="GO:0009279">
    <property type="term" value="C:cell outer membrane"/>
    <property type="evidence" value="ECO:0007669"/>
    <property type="project" value="UniProtKB-SubCell"/>
</dbReference>
<accession>A0AA37MFR2</accession>
<evidence type="ECO:0000313" key="8">
    <source>
        <dbReference type="EMBL" id="GJD81303.1"/>
    </source>
</evidence>
<keyword evidence="4" id="KW-0998">Cell outer membrane</keyword>
<sequence length="304" mass="32748">MRNRSLAMLALLGLTAADARAADLGYDYLRGAEYDEPAVVTTPLIDWSGTYVGGHGGYTNAALGFKNVFQQMIYRDSHDTAGESTFGASTLLNARSQRIDGASYGAFAGFNVQYGDVVFGLEGDYTWFGRTGTSSDSLGRIKTTADGNLESVRLTGTSTTRIEDYGTVRGRVGYAYGSFLPYVTGGLAFGRMQINDNTSYRNFGYNLTTYNANRALTTGQPAYVTNFGYASFSQTNPDGSTPYTSYQSERRSKVVAGFALGAGLEYALTSNIILRGEYQYALFSDFGGHKANLSTIRGGAAVKF</sequence>
<dbReference type="PANTHER" id="PTHR34001">
    <property type="entry name" value="BLL7405 PROTEIN"/>
    <property type="match status" value="1"/>
</dbReference>
<name>A0AA37MFR2_9HYPH</name>
<evidence type="ECO:0000256" key="1">
    <source>
        <dbReference type="ARBA" id="ARBA00004442"/>
    </source>
</evidence>
<dbReference type="InterPro" id="IPR011250">
    <property type="entry name" value="OMP/PagP_B-barrel"/>
</dbReference>
<organism evidence="8 9">
    <name type="scientific">Methylobacterium gregans</name>
    <dbReference type="NCBI Taxonomy" id="374424"/>
    <lineage>
        <taxon>Bacteria</taxon>
        <taxon>Pseudomonadati</taxon>
        <taxon>Pseudomonadota</taxon>
        <taxon>Alphaproteobacteria</taxon>
        <taxon>Hyphomicrobiales</taxon>
        <taxon>Methylobacteriaceae</taxon>
        <taxon>Methylobacterium</taxon>
    </lineage>
</organism>
<evidence type="ECO:0000256" key="6">
    <source>
        <dbReference type="SAM" id="SignalP"/>
    </source>
</evidence>
<comment type="similarity">
    <text evidence="5">Belongs to the Omp25/RopB family.</text>
</comment>
<reference evidence="8" key="2">
    <citation type="submission" date="2021-08" db="EMBL/GenBank/DDBJ databases">
        <authorList>
            <person name="Tani A."/>
            <person name="Ola A."/>
            <person name="Ogura Y."/>
            <person name="Katsura K."/>
            <person name="Hayashi T."/>
        </authorList>
    </citation>
    <scope>NUCLEOTIDE SEQUENCE</scope>
    <source>
        <strain evidence="8">NBRC 103626</strain>
    </source>
</reference>
<feature type="domain" description="Outer membrane protein beta-barrel" evidence="7">
    <location>
        <begin position="46"/>
        <end position="304"/>
    </location>
</feature>
<dbReference type="SUPFAM" id="SSF56925">
    <property type="entry name" value="OMPA-like"/>
    <property type="match status" value="1"/>
</dbReference>
<evidence type="ECO:0000256" key="3">
    <source>
        <dbReference type="ARBA" id="ARBA00023136"/>
    </source>
</evidence>
<keyword evidence="3" id="KW-0472">Membrane</keyword>
<evidence type="ECO:0000256" key="2">
    <source>
        <dbReference type="ARBA" id="ARBA00022729"/>
    </source>
</evidence>
<dbReference type="RefSeq" id="WP_238306543.1">
    <property type="nucleotide sequence ID" value="NZ_BPQM01000132.1"/>
</dbReference>
<dbReference type="InterPro" id="IPR051692">
    <property type="entry name" value="OMP-like"/>
</dbReference>
<dbReference type="InterPro" id="IPR027385">
    <property type="entry name" value="Beta-barrel_OMP"/>
</dbReference>
<dbReference type="Proteomes" id="UP001055108">
    <property type="component" value="Unassembled WGS sequence"/>
</dbReference>
<protein>
    <submittedName>
        <fullName evidence="8">Outer membrane protein A</fullName>
    </submittedName>
</protein>
<evidence type="ECO:0000256" key="5">
    <source>
        <dbReference type="ARBA" id="ARBA00038306"/>
    </source>
</evidence>
<feature type="chain" id="PRO_5041461660" evidence="6">
    <location>
        <begin position="22"/>
        <end position="304"/>
    </location>
</feature>
<comment type="caution">
    <text evidence="8">The sequence shown here is derived from an EMBL/GenBank/DDBJ whole genome shotgun (WGS) entry which is preliminary data.</text>
</comment>
<dbReference type="EMBL" id="BPQM01000132">
    <property type="protein sequence ID" value="GJD81303.1"/>
    <property type="molecule type" value="Genomic_DNA"/>
</dbReference>
<dbReference type="Pfam" id="PF13505">
    <property type="entry name" value="OMP_b-brl"/>
    <property type="match status" value="1"/>
</dbReference>
<dbReference type="AlphaFoldDB" id="A0AA37MFR2"/>
<feature type="signal peptide" evidence="6">
    <location>
        <begin position="1"/>
        <end position="21"/>
    </location>
</feature>
<keyword evidence="2 6" id="KW-0732">Signal</keyword>
<reference evidence="8" key="1">
    <citation type="journal article" date="2016" name="Front. Microbiol.">
        <title>Genome Sequence of the Piezophilic, Mesophilic Sulfate-Reducing Bacterium Desulfovibrio indicus J2T.</title>
        <authorList>
            <person name="Cao J."/>
            <person name="Maignien L."/>
            <person name="Shao Z."/>
            <person name="Alain K."/>
            <person name="Jebbar M."/>
        </authorList>
    </citation>
    <scope>NUCLEOTIDE SEQUENCE</scope>
    <source>
        <strain evidence="8">NBRC 103626</strain>
    </source>
</reference>
<evidence type="ECO:0000313" key="9">
    <source>
        <dbReference type="Proteomes" id="UP001055108"/>
    </source>
</evidence>
<comment type="subcellular location">
    <subcellularLocation>
        <location evidence="1">Cell outer membrane</location>
    </subcellularLocation>
</comment>
<evidence type="ECO:0000259" key="7">
    <source>
        <dbReference type="Pfam" id="PF13505"/>
    </source>
</evidence>
<keyword evidence="9" id="KW-1185">Reference proteome</keyword>
<evidence type="ECO:0000256" key="4">
    <source>
        <dbReference type="ARBA" id="ARBA00023237"/>
    </source>
</evidence>